<proteinExistence type="predicted"/>
<feature type="region of interest" description="Disordered" evidence="1">
    <location>
        <begin position="1"/>
        <end position="35"/>
    </location>
</feature>
<name>A0A382ILG3_9ZZZZ</name>
<gene>
    <name evidence="2" type="ORF">METZ01_LOCUS253300</name>
</gene>
<dbReference type="AlphaFoldDB" id="A0A382ILG3"/>
<evidence type="ECO:0000313" key="2">
    <source>
        <dbReference type="EMBL" id="SVC00446.1"/>
    </source>
</evidence>
<accession>A0A382ILG3</accession>
<sequence>MCGTCDSGESEHEERVAPAPLPDLPRKAAVVHPAT</sequence>
<protein>
    <submittedName>
        <fullName evidence="2">Uncharacterized protein</fullName>
    </submittedName>
</protein>
<feature type="non-terminal residue" evidence="2">
    <location>
        <position position="35"/>
    </location>
</feature>
<dbReference type="EMBL" id="UINC01068104">
    <property type="protein sequence ID" value="SVC00446.1"/>
    <property type="molecule type" value="Genomic_DNA"/>
</dbReference>
<organism evidence="2">
    <name type="scientific">marine metagenome</name>
    <dbReference type="NCBI Taxonomy" id="408172"/>
    <lineage>
        <taxon>unclassified sequences</taxon>
        <taxon>metagenomes</taxon>
        <taxon>ecological metagenomes</taxon>
    </lineage>
</organism>
<reference evidence="2" key="1">
    <citation type="submission" date="2018-05" db="EMBL/GenBank/DDBJ databases">
        <authorList>
            <person name="Lanie J.A."/>
            <person name="Ng W.-L."/>
            <person name="Kazmierczak K.M."/>
            <person name="Andrzejewski T.M."/>
            <person name="Davidsen T.M."/>
            <person name="Wayne K.J."/>
            <person name="Tettelin H."/>
            <person name="Glass J.I."/>
            <person name="Rusch D."/>
            <person name="Podicherti R."/>
            <person name="Tsui H.-C.T."/>
            <person name="Winkler M.E."/>
        </authorList>
    </citation>
    <scope>NUCLEOTIDE SEQUENCE</scope>
</reference>
<evidence type="ECO:0000256" key="1">
    <source>
        <dbReference type="SAM" id="MobiDB-lite"/>
    </source>
</evidence>